<dbReference type="EMBL" id="CP007032">
    <property type="protein sequence ID" value="AHF08703.1"/>
    <property type="molecule type" value="Genomic_DNA"/>
</dbReference>
<reference evidence="1 2" key="1">
    <citation type="submission" date="2013-12" db="EMBL/GenBank/DDBJ databases">
        <authorList>
            <consortium name="DOE Joint Genome Institute"/>
            <person name="Smidt H."/>
            <person name="Huntemann M."/>
            <person name="Han J."/>
            <person name="Chen A."/>
            <person name="Kyrpides N."/>
            <person name="Mavromatis K."/>
            <person name="Markowitz V."/>
            <person name="Palaniappan K."/>
            <person name="Ivanova N."/>
            <person name="Schaumberg A."/>
            <person name="Pati A."/>
            <person name="Liolios K."/>
            <person name="Nordberg H.P."/>
            <person name="Cantor M.N."/>
            <person name="Hua S.X."/>
            <person name="Woyke T."/>
        </authorList>
    </citation>
    <scope>NUCLEOTIDE SEQUENCE [LARGE SCALE GENOMIC DNA]</scope>
    <source>
        <strain evidence="2">DSM 15288</strain>
    </source>
</reference>
<evidence type="ECO:0000313" key="2">
    <source>
        <dbReference type="Proteomes" id="UP000010847"/>
    </source>
</evidence>
<evidence type="ECO:0000313" key="1">
    <source>
        <dbReference type="EMBL" id="AHF08703.1"/>
    </source>
</evidence>
<dbReference type="Proteomes" id="UP000010847">
    <property type="component" value="Chromosome"/>
</dbReference>
<proteinExistence type="predicted"/>
<dbReference type="OrthoDB" id="3010398at2"/>
<dbReference type="RefSeq" id="WP_006716947.1">
    <property type="nucleotide sequence ID" value="NZ_CP007032.1"/>
</dbReference>
<gene>
    <name evidence="1" type="ORF">DESME_15050</name>
</gene>
<sequence>MNAKISEFRDGIFALRTRRFGTVAELMIQHLINASKGKNQFHDLYDEAEGKRIEVKFSTVMKANDAKINDKNIIEQCAKATLAKRAMRTDEIKENDFDCNIQQVKRKEFDLLYYGLFFADKIAIFKIDSSDILNCFGYSDFQHKGNEGEGQFHLNPLSIDYHLNNHFVEWLSYEDLYNLFTP</sequence>
<dbReference type="AlphaFoldDB" id="W0EGT2"/>
<dbReference type="KEGG" id="dmt:DESME_15050"/>
<accession>W0EGT2</accession>
<name>W0EGT2_9FIRM</name>
<keyword evidence="2" id="KW-1185">Reference proteome</keyword>
<protein>
    <submittedName>
        <fullName evidence="1">Uncharacterized protein</fullName>
    </submittedName>
</protein>
<organism evidence="1 2">
    <name type="scientific">Desulfitobacterium metallireducens DSM 15288</name>
    <dbReference type="NCBI Taxonomy" id="871968"/>
    <lineage>
        <taxon>Bacteria</taxon>
        <taxon>Bacillati</taxon>
        <taxon>Bacillota</taxon>
        <taxon>Clostridia</taxon>
        <taxon>Eubacteriales</taxon>
        <taxon>Desulfitobacteriaceae</taxon>
        <taxon>Desulfitobacterium</taxon>
    </lineage>
</organism>
<dbReference type="eggNOG" id="ENOG50341FX">
    <property type="taxonomic scope" value="Bacteria"/>
</dbReference>
<dbReference type="HOGENOM" id="CLU_1479793_0_0_9"/>